<dbReference type="Gene3D" id="3.40.1110.10">
    <property type="entry name" value="Calcium-transporting ATPase, cytoplasmic domain N"/>
    <property type="match status" value="1"/>
</dbReference>
<comment type="subcellular location">
    <subcellularLocation>
        <location evidence="1">Membrane</location>
        <topology evidence="1">Multi-pass membrane protein</topology>
    </subcellularLocation>
</comment>
<dbReference type="PANTHER" id="PTHR42861">
    <property type="entry name" value="CALCIUM-TRANSPORTING ATPASE"/>
    <property type="match status" value="1"/>
</dbReference>
<evidence type="ECO:0000256" key="8">
    <source>
        <dbReference type="ARBA" id="ARBA00022842"/>
    </source>
</evidence>
<dbReference type="Gene3D" id="3.40.50.1000">
    <property type="entry name" value="HAD superfamily/HAD-like"/>
    <property type="match status" value="1"/>
</dbReference>
<feature type="transmembrane region" description="Helical" evidence="12">
    <location>
        <begin position="265"/>
        <end position="287"/>
    </location>
</feature>
<dbReference type="SMART" id="SM00831">
    <property type="entry name" value="Cation_ATPase_N"/>
    <property type="match status" value="1"/>
</dbReference>
<keyword evidence="11 12" id="KW-0472">Membrane</keyword>
<feature type="transmembrane region" description="Helical" evidence="12">
    <location>
        <begin position="86"/>
        <end position="102"/>
    </location>
</feature>
<organism evidence="14 15">
    <name type="scientific">Simplicispira hankyongi</name>
    <dbReference type="NCBI Taxonomy" id="2315688"/>
    <lineage>
        <taxon>Bacteria</taxon>
        <taxon>Pseudomonadati</taxon>
        <taxon>Pseudomonadota</taxon>
        <taxon>Betaproteobacteria</taxon>
        <taxon>Burkholderiales</taxon>
        <taxon>Comamonadaceae</taxon>
        <taxon>Simplicispira</taxon>
    </lineage>
</organism>
<dbReference type="SFLD" id="SFLDF00027">
    <property type="entry name" value="p-type_atpase"/>
    <property type="match status" value="1"/>
</dbReference>
<keyword evidence="14" id="KW-0378">Hydrolase</keyword>
<feature type="transmembrane region" description="Helical" evidence="12">
    <location>
        <begin position="642"/>
        <end position="664"/>
    </location>
</feature>
<evidence type="ECO:0000256" key="10">
    <source>
        <dbReference type="ARBA" id="ARBA00022989"/>
    </source>
</evidence>
<dbReference type="SFLD" id="SFLDS00003">
    <property type="entry name" value="Haloacid_Dehalogenase"/>
    <property type="match status" value="1"/>
</dbReference>
<keyword evidence="10 12" id="KW-1133">Transmembrane helix</keyword>
<dbReference type="SUPFAM" id="SSF81660">
    <property type="entry name" value="Metal cation-transporting ATPase, ATP-binding domain N"/>
    <property type="match status" value="1"/>
</dbReference>
<dbReference type="PRINTS" id="PR00119">
    <property type="entry name" value="CATATPASE"/>
</dbReference>
<dbReference type="GO" id="GO:0016020">
    <property type="term" value="C:membrane"/>
    <property type="evidence" value="ECO:0007669"/>
    <property type="project" value="UniProtKB-SubCell"/>
</dbReference>
<dbReference type="AlphaFoldDB" id="A0A398CAA9"/>
<dbReference type="SUPFAM" id="SSF56784">
    <property type="entry name" value="HAD-like"/>
    <property type="match status" value="1"/>
</dbReference>
<evidence type="ECO:0000256" key="4">
    <source>
        <dbReference type="ARBA" id="ARBA00022692"/>
    </source>
</evidence>
<dbReference type="InterPro" id="IPR044492">
    <property type="entry name" value="P_typ_ATPase_HD_dom"/>
</dbReference>
<evidence type="ECO:0000313" key="15">
    <source>
        <dbReference type="Proteomes" id="UP000266302"/>
    </source>
</evidence>
<evidence type="ECO:0000256" key="6">
    <source>
        <dbReference type="ARBA" id="ARBA00022741"/>
    </source>
</evidence>
<protein>
    <submittedName>
        <fullName evidence="14">Plasma-membrane proton-efflux P-type ATPase</fullName>
        <ecNumber evidence="14">3.6.3.6</ecNumber>
    </submittedName>
</protein>
<feature type="transmembrane region" description="Helical" evidence="12">
    <location>
        <begin position="717"/>
        <end position="736"/>
    </location>
</feature>
<keyword evidence="3" id="KW-0597">Phosphoprotein</keyword>
<dbReference type="Pfam" id="PF00702">
    <property type="entry name" value="Hydrolase"/>
    <property type="match status" value="1"/>
</dbReference>
<dbReference type="InterPro" id="IPR008250">
    <property type="entry name" value="ATPase_P-typ_transduc_dom_A_sf"/>
</dbReference>
<dbReference type="NCBIfam" id="TIGR01647">
    <property type="entry name" value="ATPase-IIIA_H"/>
    <property type="match status" value="1"/>
</dbReference>
<dbReference type="SUPFAM" id="SSF81665">
    <property type="entry name" value="Calcium ATPase, transmembrane domain M"/>
    <property type="match status" value="1"/>
</dbReference>
<keyword evidence="9" id="KW-1278">Translocase</keyword>
<feature type="transmembrane region" description="Helical" evidence="12">
    <location>
        <begin position="232"/>
        <end position="253"/>
    </location>
</feature>
<evidence type="ECO:0000256" key="5">
    <source>
        <dbReference type="ARBA" id="ARBA00022723"/>
    </source>
</evidence>
<feature type="transmembrane region" description="Helical" evidence="12">
    <location>
        <begin position="748"/>
        <end position="771"/>
    </location>
</feature>
<dbReference type="Pfam" id="PF00122">
    <property type="entry name" value="E1-E2_ATPase"/>
    <property type="match status" value="1"/>
</dbReference>
<dbReference type="NCBIfam" id="TIGR01494">
    <property type="entry name" value="ATPase_P-type"/>
    <property type="match status" value="2"/>
</dbReference>
<dbReference type="InterPro" id="IPR059000">
    <property type="entry name" value="ATPase_P-type_domA"/>
</dbReference>
<evidence type="ECO:0000259" key="13">
    <source>
        <dbReference type="SMART" id="SM00831"/>
    </source>
</evidence>
<accession>A0A398CAA9</accession>
<evidence type="ECO:0000313" key="14">
    <source>
        <dbReference type="EMBL" id="RIE00066.1"/>
    </source>
</evidence>
<keyword evidence="5" id="KW-0479">Metal-binding</keyword>
<dbReference type="InterPro" id="IPR001757">
    <property type="entry name" value="P_typ_ATPase"/>
</dbReference>
<dbReference type="InterPro" id="IPR023298">
    <property type="entry name" value="ATPase_P-typ_TM_dom_sf"/>
</dbReference>
<keyword evidence="6" id="KW-0547">Nucleotide-binding</keyword>
<evidence type="ECO:0000256" key="2">
    <source>
        <dbReference type="ARBA" id="ARBA00008804"/>
    </source>
</evidence>
<dbReference type="InterPro" id="IPR006534">
    <property type="entry name" value="P-type_ATPase_IIIA"/>
</dbReference>
<sequence length="819" mass="87539">MPDTNRGDTPLYSTTAETLLALGSNGETGLTGSEAKNRLDQHGPNEVPEEKRHPLLRFLKKFWGLSAWMIELIALLSVALHKQADLLVAVLLLVINAILSFLQEQRASAAVAALRRQLNVTARVLRDGTWQTAAARTLTIGDIVRIRAGDFVPADLQLIDGVLQTDESALTGESHEVERTINEALYAGATVRRGEGTGVVVATGARTYFGRTTELVASAHPKLHVEEVVARVVRWLLAIVGILVALTLVVSYIKGLPLLDTLPIALVLLMSAVPVALPVMFTVSMALGSMELSRRGVLITQLSAIEDAATMDVLCADKTGTLTTNQLSLRRVEPLHGFSEGDVLQTAAFASNEANADPIDLAFLRAAKERGVGSADARIVSFQPFSAATRRTESIVVLGGRTMRCVKGALRTIAETAGLDAVAIAELEGRANKEARNGVRVMAVARADDEGALALLGLAYLYDAPRPDSRRLIDELRLLGIRVKMLTGDALPVARAIADVLGLGTIVRAPDLHIALQEAQERGTEMAEDADGFAEVFPEDKFLVVKRLQAAGHVVGMTGDGVNDAPALRQAEVGIAVSGASDVAKGAASAVLTHEGLVDIIDLVKSGRAIYQRVLTWIVNKISRTILKAGFVVLAFLATGQFVISALGMVLLVFMTDFVKIALATDRVRPSEHPETWNIGPLVKVAVALGLLMLAEALALLAYGWHRFALGDGGGRLQTFAFQTLLFFALFSILSVRERRAFWASRPSMLLASALVADAVVGALIGIHGLAELRPLPIAQSLLIATVAGVLVLGPNDLLKTSLTERALKRLRKLSPEKQ</sequence>
<dbReference type="SUPFAM" id="SSF81653">
    <property type="entry name" value="Calcium ATPase, transduction domain A"/>
    <property type="match status" value="1"/>
</dbReference>
<feature type="transmembrane region" description="Helical" evidence="12">
    <location>
        <begin position="777"/>
        <end position="799"/>
    </location>
</feature>
<dbReference type="InterPro" id="IPR006068">
    <property type="entry name" value="ATPase_P-typ_cation-transptr_C"/>
</dbReference>
<dbReference type="FunFam" id="3.40.50.1000:FF:000211">
    <property type="entry name" value="Plasma membrane ATPase"/>
    <property type="match status" value="1"/>
</dbReference>
<feature type="transmembrane region" description="Helical" evidence="12">
    <location>
        <begin position="685"/>
        <end position="705"/>
    </location>
</feature>
<keyword evidence="15" id="KW-1185">Reference proteome</keyword>
<dbReference type="InterPro" id="IPR023299">
    <property type="entry name" value="ATPase_P-typ_cyto_dom_N"/>
</dbReference>
<proteinExistence type="inferred from homology"/>
<dbReference type="EMBL" id="QXJC01000001">
    <property type="protein sequence ID" value="RIE00066.1"/>
    <property type="molecule type" value="Genomic_DNA"/>
</dbReference>
<evidence type="ECO:0000256" key="3">
    <source>
        <dbReference type="ARBA" id="ARBA00022553"/>
    </source>
</evidence>
<evidence type="ECO:0000256" key="7">
    <source>
        <dbReference type="ARBA" id="ARBA00022840"/>
    </source>
</evidence>
<dbReference type="FunFam" id="2.70.150.10:FF:000042">
    <property type="entry name" value="Plasma membrane ATPase"/>
    <property type="match status" value="1"/>
</dbReference>
<evidence type="ECO:0000256" key="9">
    <source>
        <dbReference type="ARBA" id="ARBA00022967"/>
    </source>
</evidence>
<dbReference type="InterPro" id="IPR018303">
    <property type="entry name" value="ATPase_P-typ_P_site"/>
</dbReference>
<comment type="caution">
    <text evidence="14">The sequence shown here is derived from an EMBL/GenBank/DDBJ whole genome shotgun (WGS) entry which is preliminary data.</text>
</comment>
<dbReference type="GO" id="GO:0005524">
    <property type="term" value="F:ATP binding"/>
    <property type="evidence" value="ECO:0007669"/>
    <property type="project" value="UniProtKB-KW"/>
</dbReference>
<name>A0A398CAA9_9BURK</name>
<dbReference type="PROSITE" id="PS00154">
    <property type="entry name" value="ATPASE_E1_E2"/>
    <property type="match status" value="1"/>
</dbReference>
<dbReference type="InterPro" id="IPR004014">
    <property type="entry name" value="ATPase_P-typ_cation-transptr_N"/>
</dbReference>
<feature type="transmembrane region" description="Helical" evidence="12">
    <location>
        <begin position="62"/>
        <end position="80"/>
    </location>
</feature>
<evidence type="ECO:0000256" key="11">
    <source>
        <dbReference type="ARBA" id="ARBA00023136"/>
    </source>
</evidence>
<reference evidence="14 15" key="1">
    <citation type="submission" date="2018-09" db="EMBL/GenBank/DDBJ databases">
        <title>Draft genome of Simplicispira sp. NY-02.</title>
        <authorList>
            <person name="Im W.T."/>
        </authorList>
    </citation>
    <scope>NUCLEOTIDE SEQUENCE [LARGE SCALE GENOMIC DNA]</scope>
    <source>
        <strain evidence="14 15">NY-02</strain>
    </source>
</reference>
<dbReference type="GO" id="GO:0016887">
    <property type="term" value="F:ATP hydrolysis activity"/>
    <property type="evidence" value="ECO:0007669"/>
    <property type="project" value="InterPro"/>
</dbReference>
<dbReference type="Proteomes" id="UP000266302">
    <property type="component" value="Unassembled WGS sequence"/>
</dbReference>
<dbReference type="InterPro" id="IPR036412">
    <property type="entry name" value="HAD-like_sf"/>
</dbReference>
<dbReference type="GO" id="GO:0008553">
    <property type="term" value="F:P-type proton-exporting transporter activity"/>
    <property type="evidence" value="ECO:0007669"/>
    <property type="project" value="InterPro"/>
</dbReference>
<dbReference type="InterPro" id="IPR023214">
    <property type="entry name" value="HAD_sf"/>
</dbReference>
<dbReference type="EC" id="3.6.3.6" evidence="14"/>
<dbReference type="GO" id="GO:0046872">
    <property type="term" value="F:metal ion binding"/>
    <property type="evidence" value="ECO:0007669"/>
    <property type="project" value="UniProtKB-KW"/>
</dbReference>
<evidence type="ECO:0000256" key="12">
    <source>
        <dbReference type="SAM" id="Phobius"/>
    </source>
</evidence>
<dbReference type="Gene3D" id="1.20.1110.10">
    <property type="entry name" value="Calcium-transporting ATPase, transmembrane domain"/>
    <property type="match status" value="1"/>
</dbReference>
<keyword evidence="4 12" id="KW-0812">Transmembrane</keyword>
<dbReference type="GO" id="GO:0120029">
    <property type="term" value="P:proton export across plasma membrane"/>
    <property type="evidence" value="ECO:0007669"/>
    <property type="project" value="InterPro"/>
</dbReference>
<dbReference type="Gene3D" id="2.70.150.10">
    <property type="entry name" value="Calcium-transporting ATPase, cytoplasmic transduction domain A"/>
    <property type="match status" value="1"/>
</dbReference>
<evidence type="ECO:0000256" key="1">
    <source>
        <dbReference type="ARBA" id="ARBA00004141"/>
    </source>
</evidence>
<feature type="domain" description="Cation-transporting P-type ATPase N-terminal" evidence="13">
    <location>
        <begin position="10"/>
        <end position="82"/>
    </location>
</feature>
<dbReference type="Pfam" id="PF00689">
    <property type="entry name" value="Cation_ATPase_C"/>
    <property type="match status" value="1"/>
</dbReference>
<dbReference type="OrthoDB" id="9814270at2"/>
<dbReference type="RefSeq" id="WP_119108508.1">
    <property type="nucleotide sequence ID" value="NZ_QXJC01000001.1"/>
</dbReference>
<dbReference type="Pfam" id="PF00690">
    <property type="entry name" value="Cation_ATPase_N"/>
    <property type="match status" value="1"/>
</dbReference>
<gene>
    <name evidence="14" type="ORF">D3F03_01675</name>
</gene>
<keyword evidence="8" id="KW-0460">Magnesium</keyword>
<dbReference type="PRINTS" id="PR00120">
    <property type="entry name" value="HATPASE"/>
</dbReference>
<comment type="similarity">
    <text evidence="2">Belongs to the cation transport ATPase (P-type) (TC 3.A.3) family. Type IIIA subfamily.</text>
</comment>
<keyword evidence="7" id="KW-0067">ATP-binding</keyword>
<dbReference type="SFLD" id="SFLDG00002">
    <property type="entry name" value="C1.7:_P-type_atpase_like"/>
    <property type="match status" value="1"/>
</dbReference>